<proteinExistence type="predicted"/>
<evidence type="ECO:0000313" key="3">
    <source>
        <dbReference type="EMBL" id="RZC46616.1"/>
    </source>
</evidence>
<feature type="coiled-coil region" evidence="1">
    <location>
        <begin position="58"/>
        <end position="85"/>
    </location>
</feature>
<evidence type="ECO:0000256" key="1">
    <source>
        <dbReference type="SAM" id="Coils"/>
    </source>
</evidence>
<keyword evidence="1" id="KW-0175">Coiled coil</keyword>
<feature type="transmembrane region" description="Helical" evidence="2">
    <location>
        <begin position="12"/>
        <end position="29"/>
    </location>
</feature>
<reference evidence="4 5" key="1">
    <citation type="journal article" date="2018" name="Science">
        <title>The opium poppy genome and morphinan production.</title>
        <authorList>
            <person name="Guo L."/>
            <person name="Winzer T."/>
            <person name="Yang X."/>
            <person name="Li Y."/>
            <person name="Ning Z."/>
            <person name="He Z."/>
            <person name="Teodor R."/>
            <person name="Lu Y."/>
            <person name="Bowser T.A."/>
            <person name="Graham I.A."/>
            <person name="Ye K."/>
        </authorList>
    </citation>
    <scope>NUCLEOTIDE SEQUENCE [LARGE SCALE GENOMIC DNA]</scope>
    <source>
        <strain evidence="5">cv. HN1</strain>
        <tissue evidence="4">Leaves</tissue>
    </source>
</reference>
<evidence type="ECO:0000313" key="4">
    <source>
        <dbReference type="EMBL" id="RZC46617.1"/>
    </source>
</evidence>
<dbReference type="AlphaFoldDB" id="A0A4Y7ICG4"/>
<keyword evidence="2" id="KW-0812">Transmembrane</keyword>
<dbReference type="OMA" id="FPLMSAW"/>
<protein>
    <submittedName>
        <fullName evidence="4">Uncharacterized protein</fullName>
    </submittedName>
</protein>
<dbReference type="PANTHER" id="PTHR34360:SF2">
    <property type="entry name" value="MYOSIN HEAVY CHAIN-LIKE PROTEIN"/>
    <property type="match status" value="1"/>
</dbReference>
<feature type="coiled-coil region" evidence="1">
    <location>
        <begin position="131"/>
        <end position="158"/>
    </location>
</feature>
<organism evidence="4 5">
    <name type="scientific">Papaver somniferum</name>
    <name type="common">Opium poppy</name>
    <dbReference type="NCBI Taxonomy" id="3469"/>
    <lineage>
        <taxon>Eukaryota</taxon>
        <taxon>Viridiplantae</taxon>
        <taxon>Streptophyta</taxon>
        <taxon>Embryophyta</taxon>
        <taxon>Tracheophyta</taxon>
        <taxon>Spermatophyta</taxon>
        <taxon>Magnoliopsida</taxon>
        <taxon>Ranunculales</taxon>
        <taxon>Papaveraceae</taxon>
        <taxon>Papaveroideae</taxon>
        <taxon>Papaver</taxon>
    </lineage>
</organism>
<keyword evidence="5" id="KW-1185">Reference proteome</keyword>
<evidence type="ECO:0000313" key="5">
    <source>
        <dbReference type="Proteomes" id="UP000316621"/>
    </source>
</evidence>
<sequence>MAGFVMLNPSSVLLIYLSLTTITFVISRLDNSQMICTDKPNGLISELQKMKLKSAQLESILEERIERLNVKMHNVEEKKKLIEEMDIKIHSSQTALISIKKEAALPMERVNALEEEVRLLWANTRKNNFDLHSLETEVHDMEANLEVLTSEIEKARSIVTEQWIQIQQLDQALQVTEVLLHLKILKAKSKTGTTKCTFTKFIKEILERHHQKLTTILEPIFLTKESFQKSHMSQALYSLKEYHHQLQRFVKHEMERNEFTATIANQEVVFFLASALVTFPILTAWMLLASQFS</sequence>
<dbReference type="Gramene" id="RZC46616">
    <property type="protein sequence ID" value="RZC46616"/>
    <property type="gene ID" value="C5167_039570"/>
</dbReference>
<dbReference type="EMBL" id="CM010715">
    <property type="protein sequence ID" value="RZC46617.1"/>
    <property type="molecule type" value="Genomic_DNA"/>
</dbReference>
<dbReference type="Gramene" id="RZC46617">
    <property type="protein sequence ID" value="RZC46617"/>
    <property type="gene ID" value="C5167_039569"/>
</dbReference>
<keyword evidence="2" id="KW-0472">Membrane</keyword>
<name>A0A4Y7ICG4_PAPSO</name>
<feature type="transmembrane region" description="Helical" evidence="2">
    <location>
        <begin position="268"/>
        <end position="288"/>
    </location>
</feature>
<gene>
    <name evidence="4" type="ORF">C5167_039569</name>
    <name evidence="3" type="ORF">C5167_039570</name>
</gene>
<accession>A0A4Y7ICG4</accession>
<dbReference type="Proteomes" id="UP000316621">
    <property type="component" value="Chromosome 1"/>
</dbReference>
<dbReference type="PANTHER" id="PTHR34360">
    <property type="entry name" value="OS08G0519400 PROTEIN"/>
    <property type="match status" value="1"/>
</dbReference>
<evidence type="ECO:0000256" key="2">
    <source>
        <dbReference type="SAM" id="Phobius"/>
    </source>
</evidence>
<dbReference type="EMBL" id="CM010715">
    <property type="protein sequence ID" value="RZC46616.1"/>
    <property type="molecule type" value="Genomic_DNA"/>
</dbReference>
<keyword evidence="2" id="KW-1133">Transmembrane helix</keyword>
<dbReference type="STRING" id="3469.A0A4Y7ICG4"/>